<keyword evidence="3" id="KW-1185">Reference proteome</keyword>
<protein>
    <submittedName>
        <fullName evidence="2">Uncharacterized protein</fullName>
    </submittedName>
</protein>
<evidence type="ECO:0000313" key="2">
    <source>
        <dbReference type="EMBL" id="KAJ7735412.1"/>
    </source>
</evidence>
<name>A0AAD7I6D3_9AGAR</name>
<dbReference type="InterPro" id="IPR002110">
    <property type="entry name" value="Ankyrin_rpt"/>
</dbReference>
<dbReference type="Gene3D" id="1.25.40.20">
    <property type="entry name" value="Ankyrin repeat-containing domain"/>
    <property type="match status" value="1"/>
</dbReference>
<dbReference type="Proteomes" id="UP001215280">
    <property type="component" value="Unassembled WGS sequence"/>
</dbReference>
<dbReference type="Pfam" id="PF12796">
    <property type="entry name" value="Ank_2"/>
    <property type="match status" value="1"/>
</dbReference>
<keyword evidence="1" id="KW-0040">ANK repeat</keyword>
<sequence length="169" mass="18314">MTQAVPTPIDNMQGGEYADVNVQGGFYGTALQAALLAGPEVVVWLLIEKRDTTALWHACAKGHDQFVQLLIASGANIHKHEHYGTALQVASAWGHQTNDHNRQKAILKANGNNIVLGFISGGGSAIFSLCPIRIVTTKEKTWWVTAPGLKHSVRFLFLTEVEAMGLPET</sequence>
<comment type="caution">
    <text evidence="2">The sequence shown here is derived from an EMBL/GenBank/DDBJ whole genome shotgun (WGS) entry which is preliminary data.</text>
</comment>
<accession>A0AAD7I6D3</accession>
<dbReference type="SMART" id="SM00248">
    <property type="entry name" value="ANK"/>
    <property type="match status" value="1"/>
</dbReference>
<feature type="repeat" description="ANK" evidence="1">
    <location>
        <begin position="50"/>
        <end position="82"/>
    </location>
</feature>
<dbReference type="EMBL" id="JARJLG010000155">
    <property type="protein sequence ID" value="KAJ7735412.1"/>
    <property type="molecule type" value="Genomic_DNA"/>
</dbReference>
<dbReference type="AlphaFoldDB" id="A0AAD7I6D3"/>
<evidence type="ECO:0000256" key="1">
    <source>
        <dbReference type="PROSITE-ProRule" id="PRU00023"/>
    </source>
</evidence>
<proteinExistence type="predicted"/>
<reference evidence="2" key="1">
    <citation type="submission" date="2023-03" db="EMBL/GenBank/DDBJ databases">
        <title>Massive genome expansion in bonnet fungi (Mycena s.s.) driven by repeated elements and novel gene families across ecological guilds.</title>
        <authorList>
            <consortium name="Lawrence Berkeley National Laboratory"/>
            <person name="Harder C.B."/>
            <person name="Miyauchi S."/>
            <person name="Viragh M."/>
            <person name="Kuo A."/>
            <person name="Thoen E."/>
            <person name="Andreopoulos B."/>
            <person name="Lu D."/>
            <person name="Skrede I."/>
            <person name="Drula E."/>
            <person name="Henrissat B."/>
            <person name="Morin E."/>
            <person name="Kohler A."/>
            <person name="Barry K."/>
            <person name="LaButti K."/>
            <person name="Morin E."/>
            <person name="Salamov A."/>
            <person name="Lipzen A."/>
            <person name="Mereny Z."/>
            <person name="Hegedus B."/>
            <person name="Baldrian P."/>
            <person name="Stursova M."/>
            <person name="Weitz H."/>
            <person name="Taylor A."/>
            <person name="Grigoriev I.V."/>
            <person name="Nagy L.G."/>
            <person name="Martin F."/>
            <person name="Kauserud H."/>
        </authorList>
    </citation>
    <scope>NUCLEOTIDE SEQUENCE</scope>
    <source>
        <strain evidence="2">CBHHK188m</strain>
    </source>
</reference>
<evidence type="ECO:0000313" key="3">
    <source>
        <dbReference type="Proteomes" id="UP001215280"/>
    </source>
</evidence>
<dbReference type="SUPFAM" id="SSF48403">
    <property type="entry name" value="Ankyrin repeat"/>
    <property type="match status" value="1"/>
</dbReference>
<dbReference type="PROSITE" id="PS50088">
    <property type="entry name" value="ANK_REPEAT"/>
    <property type="match status" value="1"/>
</dbReference>
<gene>
    <name evidence="2" type="ORF">DFH07DRAFT_780027</name>
</gene>
<dbReference type="InterPro" id="IPR036770">
    <property type="entry name" value="Ankyrin_rpt-contain_sf"/>
</dbReference>
<organism evidence="2 3">
    <name type="scientific">Mycena maculata</name>
    <dbReference type="NCBI Taxonomy" id="230809"/>
    <lineage>
        <taxon>Eukaryota</taxon>
        <taxon>Fungi</taxon>
        <taxon>Dikarya</taxon>
        <taxon>Basidiomycota</taxon>
        <taxon>Agaricomycotina</taxon>
        <taxon>Agaricomycetes</taxon>
        <taxon>Agaricomycetidae</taxon>
        <taxon>Agaricales</taxon>
        <taxon>Marasmiineae</taxon>
        <taxon>Mycenaceae</taxon>
        <taxon>Mycena</taxon>
    </lineage>
</organism>